<dbReference type="InterPro" id="IPR017853">
    <property type="entry name" value="GH"/>
</dbReference>
<dbReference type="SUPFAM" id="SSF51445">
    <property type="entry name" value="(Trans)glycosidases"/>
    <property type="match status" value="1"/>
</dbReference>
<dbReference type="Pfam" id="PF01822">
    <property type="entry name" value="WSC"/>
    <property type="match status" value="1"/>
</dbReference>
<dbReference type="InterPro" id="IPR036881">
    <property type="entry name" value="Glyco_hydro_3_C_sf"/>
</dbReference>
<feature type="compositionally biased region" description="Basic residues" evidence="9">
    <location>
        <begin position="1357"/>
        <end position="1370"/>
    </location>
</feature>
<dbReference type="GO" id="GO:0031222">
    <property type="term" value="P:arabinan catabolic process"/>
    <property type="evidence" value="ECO:0007669"/>
    <property type="project" value="TreeGrafter"/>
</dbReference>
<dbReference type="InterPro" id="IPR001764">
    <property type="entry name" value="Glyco_hydro_3_N"/>
</dbReference>
<dbReference type="InterPro" id="IPR002772">
    <property type="entry name" value="Glyco_hydro_3_C"/>
</dbReference>
<evidence type="ECO:0000256" key="6">
    <source>
        <dbReference type="ARBA" id="ARBA00022989"/>
    </source>
</evidence>
<feature type="region of interest" description="Disordered" evidence="9">
    <location>
        <begin position="2465"/>
        <end position="2687"/>
    </location>
</feature>
<dbReference type="InterPro" id="IPR036962">
    <property type="entry name" value="Glyco_hydro_3_N_sf"/>
</dbReference>
<feature type="compositionally biased region" description="Pro residues" evidence="9">
    <location>
        <begin position="2478"/>
        <end position="2492"/>
    </location>
</feature>
<evidence type="ECO:0000256" key="2">
    <source>
        <dbReference type="ARBA" id="ARBA00005336"/>
    </source>
</evidence>
<keyword evidence="14" id="KW-1185">Reference proteome</keyword>
<feature type="compositionally biased region" description="Basic and acidic residues" evidence="9">
    <location>
        <begin position="2493"/>
        <end position="2505"/>
    </location>
</feature>
<evidence type="ECO:0000259" key="11">
    <source>
        <dbReference type="PROSITE" id="PS51186"/>
    </source>
</evidence>
<keyword evidence="5" id="KW-0378">Hydrolase</keyword>
<comment type="similarity">
    <text evidence="2">Belongs to the glycosyl hydrolase 3 family.</text>
</comment>
<feature type="domain" description="N-acetyltransferase" evidence="11">
    <location>
        <begin position="725"/>
        <end position="887"/>
    </location>
</feature>
<dbReference type="Gene3D" id="3.20.20.300">
    <property type="entry name" value="Glycoside hydrolase, family 3, N-terminal domain"/>
    <property type="match status" value="1"/>
</dbReference>
<evidence type="ECO:0000256" key="5">
    <source>
        <dbReference type="ARBA" id="ARBA00022801"/>
    </source>
</evidence>
<dbReference type="SUPFAM" id="SSF57903">
    <property type="entry name" value="FYVE/PHD zinc finger"/>
    <property type="match status" value="1"/>
</dbReference>
<evidence type="ECO:0000313" key="14">
    <source>
        <dbReference type="Proteomes" id="UP000186817"/>
    </source>
</evidence>
<accession>A0A1Q9EIM5</accession>
<feature type="compositionally biased region" description="Low complexity" evidence="9">
    <location>
        <begin position="3050"/>
        <end position="3067"/>
    </location>
</feature>
<dbReference type="Pfam" id="PF01915">
    <property type="entry name" value="Glyco_hydro_3_C"/>
    <property type="match status" value="1"/>
</dbReference>
<keyword evidence="4" id="KW-0732">Signal</keyword>
<feature type="transmembrane region" description="Helical" evidence="10">
    <location>
        <begin position="3183"/>
        <end position="3202"/>
    </location>
</feature>
<feature type="transmembrane region" description="Helical" evidence="10">
    <location>
        <begin position="2420"/>
        <end position="2442"/>
    </location>
</feature>
<evidence type="ECO:0000256" key="8">
    <source>
        <dbReference type="ARBA" id="ARBA00023295"/>
    </source>
</evidence>
<dbReference type="EMBL" id="LSRX01000142">
    <property type="protein sequence ID" value="OLQ07303.1"/>
    <property type="molecule type" value="Genomic_DNA"/>
</dbReference>
<protein>
    <submittedName>
        <fullName evidence="13">Putative beta-D-xylosidase 6</fullName>
    </submittedName>
</protein>
<dbReference type="InterPro" id="IPR016181">
    <property type="entry name" value="Acyl_CoA_acyltransferase"/>
</dbReference>
<feature type="region of interest" description="Disordered" evidence="9">
    <location>
        <begin position="1444"/>
        <end position="1492"/>
    </location>
</feature>
<feature type="transmembrane region" description="Helical" evidence="10">
    <location>
        <begin position="2923"/>
        <end position="2946"/>
    </location>
</feature>
<evidence type="ECO:0000313" key="13">
    <source>
        <dbReference type="EMBL" id="OLQ07303.1"/>
    </source>
</evidence>
<gene>
    <name evidence="13" type="primary">BXL6</name>
    <name evidence="13" type="ORF">AK812_SmicGene9304</name>
</gene>
<organism evidence="13 14">
    <name type="scientific">Symbiodinium microadriaticum</name>
    <name type="common">Dinoflagellate</name>
    <name type="synonym">Zooxanthella microadriatica</name>
    <dbReference type="NCBI Taxonomy" id="2951"/>
    <lineage>
        <taxon>Eukaryota</taxon>
        <taxon>Sar</taxon>
        <taxon>Alveolata</taxon>
        <taxon>Dinophyceae</taxon>
        <taxon>Suessiales</taxon>
        <taxon>Symbiodiniaceae</taxon>
        <taxon>Symbiodinium</taxon>
    </lineage>
</organism>
<dbReference type="PRINTS" id="PR00133">
    <property type="entry name" value="GLHYDRLASE3"/>
</dbReference>
<dbReference type="Gene3D" id="2.60.40.10">
    <property type="entry name" value="Immunoglobulins"/>
    <property type="match status" value="1"/>
</dbReference>
<dbReference type="OrthoDB" id="47059at2759"/>
<dbReference type="GO" id="GO:0009044">
    <property type="term" value="F:xylan 1,4-beta-xylosidase activity"/>
    <property type="evidence" value="ECO:0007669"/>
    <property type="project" value="InterPro"/>
</dbReference>
<keyword evidence="3 10" id="KW-0812">Transmembrane</keyword>
<reference evidence="13 14" key="1">
    <citation type="submission" date="2016-02" db="EMBL/GenBank/DDBJ databases">
        <title>Genome analysis of coral dinoflagellate symbionts highlights evolutionary adaptations to a symbiotic lifestyle.</title>
        <authorList>
            <person name="Aranda M."/>
            <person name="Li Y."/>
            <person name="Liew Y.J."/>
            <person name="Baumgarten S."/>
            <person name="Simakov O."/>
            <person name="Wilson M."/>
            <person name="Piel J."/>
            <person name="Ashoor H."/>
            <person name="Bougouffa S."/>
            <person name="Bajic V.B."/>
            <person name="Ryu T."/>
            <person name="Ravasi T."/>
            <person name="Bayer T."/>
            <person name="Micklem G."/>
            <person name="Kim H."/>
            <person name="Bhak J."/>
            <person name="Lajeunesse T.C."/>
            <person name="Voolstra C.R."/>
        </authorList>
    </citation>
    <scope>NUCLEOTIDE SEQUENCE [LARGE SCALE GENOMIC DNA]</scope>
    <source>
        <strain evidence="13 14">CCMP2467</strain>
    </source>
</reference>
<feature type="region of interest" description="Disordered" evidence="9">
    <location>
        <begin position="268"/>
        <end position="296"/>
    </location>
</feature>
<dbReference type="PANTHER" id="PTHR42721">
    <property type="entry name" value="SUGAR HYDROLASE-RELATED"/>
    <property type="match status" value="1"/>
</dbReference>
<keyword evidence="6 10" id="KW-1133">Transmembrane helix</keyword>
<proteinExistence type="inferred from homology"/>
<evidence type="ECO:0000256" key="10">
    <source>
        <dbReference type="SAM" id="Phobius"/>
    </source>
</evidence>
<feature type="compositionally biased region" description="Polar residues" evidence="9">
    <location>
        <begin position="1465"/>
        <end position="1474"/>
    </location>
</feature>
<dbReference type="InterPro" id="IPR013783">
    <property type="entry name" value="Ig-like_fold"/>
</dbReference>
<dbReference type="GO" id="GO:0016020">
    <property type="term" value="C:membrane"/>
    <property type="evidence" value="ECO:0007669"/>
    <property type="project" value="UniProtKB-SubCell"/>
</dbReference>
<dbReference type="SUPFAM" id="SSF52279">
    <property type="entry name" value="Beta-D-glucan exohydrolase, C-terminal domain"/>
    <property type="match status" value="1"/>
</dbReference>
<dbReference type="Pfam" id="PF00583">
    <property type="entry name" value="Acetyltransf_1"/>
    <property type="match status" value="1"/>
</dbReference>
<dbReference type="Pfam" id="PF01490">
    <property type="entry name" value="Aa_trans"/>
    <property type="match status" value="2"/>
</dbReference>
<feature type="compositionally biased region" description="Basic and acidic residues" evidence="9">
    <location>
        <begin position="2551"/>
        <end position="2562"/>
    </location>
</feature>
<dbReference type="GO" id="GO:0016747">
    <property type="term" value="F:acyltransferase activity, transferring groups other than amino-acyl groups"/>
    <property type="evidence" value="ECO:0007669"/>
    <property type="project" value="InterPro"/>
</dbReference>
<dbReference type="SMART" id="SM01217">
    <property type="entry name" value="Fn3_like"/>
    <property type="match status" value="1"/>
</dbReference>
<dbReference type="PANTHER" id="PTHR42721:SF3">
    <property type="entry name" value="BETA-D-XYLOSIDASE 5-RELATED"/>
    <property type="match status" value="1"/>
</dbReference>
<feature type="compositionally biased region" description="Pro residues" evidence="9">
    <location>
        <begin position="2520"/>
        <end position="2529"/>
    </location>
</feature>
<dbReference type="Pfam" id="PF14310">
    <property type="entry name" value="Fn3-like"/>
    <property type="match status" value="1"/>
</dbReference>
<dbReference type="Gene3D" id="3.40.50.1700">
    <property type="entry name" value="Glycoside hydrolase family 3 C-terminal domain"/>
    <property type="match status" value="1"/>
</dbReference>
<dbReference type="GO" id="GO:0046556">
    <property type="term" value="F:alpha-L-arabinofuranosidase activity"/>
    <property type="evidence" value="ECO:0007669"/>
    <property type="project" value="TreeGrafter"/>
</dbReference>
<dbReference type="InterPro" id="IPR013057">
    <property type="entry name" value="AA_transpt_TM"/>
</dbReference>
<evidence type="ECO:0000256" key="9">
    <source>
        <dbReference type="SAM" id="MobiDB-lite"/>
    </source>
</evidence>
<dbReference type="InterPro" id="IPR011011">
    <property type="entry name" value="Znf_FYVE_PHD"/>
</dbReference>
<comment type="caution">
    <text evidence="13">The sequence shown here is derived from an EMBL/GenBank/DDBJ whole genome shotgun (WGS) entry which is preliminary data.</text>
</comment>
<feature type="domain" description="WSC" evidence="12">
    <location>
        <begin position="1521"/>
        <end position="1612"/>
    </location>
</feature>
<dbReference type="GO" id="GO:0045493">
    <property type="term" value="P:xylan catabolic process"/>
    <property type="evidence" value="ECO:0007669"/>
    <property type="project" value="InterPro"/>
</dbReference>
<dbReference type="Pfam" id="PF00933">
    <property type="entry name" value="Glyco_hydro_3"/>
    <property type="match status" value="1"/>
</dbReference>
<dbReference type="Proteomes" id="UP000186817">
    <property type="component" value="Unassembled WGS sequence"/>
</dbReference>
<evidence type="ECO:0000256" key="7">
    <source>
        <dbReference type="ARBA" id="ARBA00023136"/>
    </source>
</evidence>
<evidence type="ECO:0000256" key="3">
    <source>
        <dbReference type="ARBA" id="ARBA00022692"/>
    </source>
</evidence>
<comment type="subcellular location">
    <subcellularLocation>
        <location evidence="1">Membrane</location>
    </subcellularLocation>
</comment>
<evidence type="ECO:0000256" key="1">
    <source>
        <dbReference type="ARBA" id="ARBA00004370"/>
    </source>
</evidence>
<dbReference type="Gene3D" id="3.40.630.30">
    <property type="match status" value="1"/>
</dbReference>
<feature type="compositionally biased region" description="Basic and acidic residues" evidence="9">
    <location>
        <begin position="2580"/>
        <end position="2600"/>
    </location>
</feature>
<feature type="transmembrane region" description="Helical" evidence="10">
    <location>
        <begin position="2828"/>
        <end position="2851"/>
    </location>
</feature>
<feature type="compositionally biased region" description="Pro residues" evidence="9">
    <location>
        <begin position="269"/>
        <end position="279"/>
    </location>
</feature>
<evidence type="ECO:0000259" key="12">
    <source>
        <dbReference type="PROSITE" id="PS51212"/>
    </source>
</evidence>
<dbReference type="SUPFAM" id="SSF55729">
    <property type="entry name" value="Acyl-CoA N-acyltransferases (Nat)"/>
    <property type="match status" value="1"/>
</dbReference>
<dbReference type="InterPro" id="IPR000182">
    <property type="entry name" value="GNAT_dom"/>
</dbReference>
<keyword evidence="7 10" id="KW-0472">Membrane</keyword>
<feature type="transmembrane region" description="Helical" evidence="10">
    <location>
        <begin position="2754"/>
        <end position="2779"/>
    </location>
</feature>
<dbReference type="InterPro" id="IPR026891">
    <property type="entry name" value="Fn3-like"/>
</dbReference>
<dbReference type="SMART" id="SM00321">
    <property type="entry name" value="WSC"/>
    <property type="match status" value="1"/>
</dbReference>
<feature type="transmembrane region" description="Helical" evidence="10">
    <location>
        <begin position="2966"/>
        <end position="2984"/>
    </location>
</feature>
<sequence length="3227" mass="350504">MRAGAASAARWARCRNAHCSLWARNLNAKLQFHRGLAASPLLRLAAEPMPISGFVEQRSCGSSLISNVCASGEEADAMDVSVAAAQAIAVILDGVSKLDGSVSSRFAEMLDTSVLIMYKCCSGLHGPQNHPGPLLKYVTQHNQNTILSFVFGSNLVGRGGGLRTARRAVCWGSEGRGGISSGSGDEVGWPVAACQAMNLSTVASQLRAAQDISNAGLTSASMTQSLQEGAQRARGALTNLAGEARFCEAMGGAQASLCSCWERQKLPTEIPPGPPPPPPRTHEPSASAAAADVGEDDDEVDFDLRTANTFLEYRQVARIKKRSHSMPKSMRPCRAETVIPAAAGNMEETAHDKVSRVPEMPPLDDRFEPFLTPEMVSAERRWKREGSTYHAKTSRACDCGMEKKHSPVNADRGNKKRRVAASREVWHERSLRLEPSLIAALQAPIRFSARDPRKMAGTFGMSLMIKGLMATTTSHDTVREERSNLMGWGRSDPSPSAIPSDGTRCESCGEPFGILRRRQTCGSCDRYLCASCLGSSFAIAGIGCFCGSQCPQCRELGHRSSEFQLIRPKMEDGVSAIIIVPKKAGLFAMGDRRKIPAWLSLRIPDLCWASLEQRAGQPLEAAEIPLGQVLHVRNTGLMLELVIKDQPALQLEFGTAEERNAWEKYLNLALEVLVPESERAERDAAKASHRAQEVEERRALNEVDLNEQTPLFYAAAYGNLTIEENMHEPIIEKSQHNVVGENQEYWDAATLVGVVVDDTAEDKHALASVLKPSSFTLTAVPQTTKMATGYVYAKFEKQELTIGQVKVDRGHQGKGLGGLLLQAAEKRARGLGFSFSETNLSVLETNEKARRCYTKGAQEAPFRGPRDALHCGGHGGPRHVKRSPPLWMLAQFFKEKSLGNGRGQVRPCMHAQPCHGFDAMRDPGSVLSCQQDADEDAWRKLRVPALGDEPSSSTLLRPCVFLDRASLWGVASRFGRSDSCSDASISELGMEEVAESFVEPHTPAEPVLRNEAHEAPEDHLSPSEEDPVSIQGIGELDSSNVLIEEQDESKEGPVSRLDPPATCDIGCVEQPIYTSPVPETEGGLASAVDLLVSHPRQSVFQTLEGVDSDLHGPCPVPESDIPLPAFRSRSAAWSFGDVEQLSHVGAAFVLQNRLRDELSAPPCMFGRSHVNILATPAFLHRGACRSLHHVSRAVPLMNFRQLALPAHEPDPPSPKFMALIGRCSGAKTAQLDSSTDLRLEATQAPRRISASSARSSSFGEAASVESMSLSPPKQPLTAEELQAARMGFFFEKEPRVVEDDLEAARPVHEELRPPDTSESPPPRRCFACCRPWTWRRIGTASAPITAPKKAKACQDRRTRRGFRQRTRPAGKRPVDFAEDLRRPLSPRLPWAIDQESIYFRLAEAVGRQLIAAMAAETSGPESQPKPVAGDVMHVIGNGPAVLLEGRSSSRTSHGRPSRDGCESQGLASQPSLDNQPLAEREGSSNLPARRLLASPRGPRQLEYLGRAFDDERRNIATPSATFSLVATMVDHLNVRILGHDNVAQGPITPQYCAQLCANGKFALAGTEYGSECYCGDKLTGTPRKSAECKMACNGDRKQQCGGFWSISVFDVNCSGAPEPPPKGPPKLVNPCLGDTKFSKMPFCNSSLAIDERVADAVKRMTLQEKIGALGTDTPAISSLGLPRYNWWSEASSGVADAGNLQTTKFPYPITTGMSFNRSLWTMVGRQIGREARAAMNVGQAFSSFWAPVINLAREPRWGRNIETPGEDPYLTGEYAENFVRGFQEAPEDPYHVQASACCKHYVANEMESTTEPDGEHQDREHVDSEVSMQDLVDSYMRPFQTCVEKGRVTSLMCSYNAVNGVPSCANDWLLQTIARDNWGFDGYITSDCDADDDVFSKHNYTKTAAEAVKAVLHAGTDIDCVSFVPQHAQSALDKKLISEEDIDARLKMLFRVRMRLSHFDPTGPLNSISESEICSDYALKLSQDAVRQSAVLIKNLQGTLPLDRATVGTIAVIGPNTNLSQSDAGYYGPKHPCGNRFYTLLDALSSEGQVKTVSALGVPTVLSEDQSGIPAAVELAKRADTVVLAVGTDLSWAAEGHDAKNISFTAAQQALIEKVAEAAKKPVILVTMTATPLDLSAVLANPKIGAVLHLGQPSVAVLGIAPILYGESSPAGRTIQTVYKSSYQDQISIFDFGMRPGPSKYARPDCTDHTVSRCPKGTNPGRTYRFYTGKAVVPFGFGLSYTSFAYSIIKQPKRLSLDALGGLLGKLNGPGQTFPRTADVESAMMSSSWSQLAEFVVKVTNIGGRDSDDVVLGFLTPPSAGKDGVPLKILFGFQRVHIKAGATATVTLYPSMLDFTRVSPDRHFSVLAGEYGVHFGVAETHAFGMGYVEGQRILGAEPSEGLDGSGGVLSLPFAMSQCGLVLGTFCLLLSAVASAWTLSMLVDCARATGRDSFELVGHAAYGEVSQKAAKEEPAQKTAPPPKARPIRNLPPPKGERPAKRIKAEPSPEPARVASGLGPGPVTPPPPPGGLPEKVPEVKAMPRPPTPMAKPVSHDAPEVTVAKEEDEEEPSPAQSWPDKSWSGHRDREREGWEGREGREGWEGWEGWEGGWRGHDWSSRSSSSWENNRWTRPEDPEPTPPPAWRAKKAQSRRPAVPKDPPTPKAKAKAKYYSPPPQKQRPAAKGGGKAFQKAISWLGQTMRAKASAPKLPAAAVSAAVRPGPVTVRSKAPNEAQRLRSIASELVSMLNEPKKMRLSMIAQATIGLVFMICWLTKIAYFVLLTDLLVPVAELVVPSLRTSYTPETTRRIVVCIAALFLSPMCFRSSLSALRFMCFASVSSVAVVGAVVGIRAFESLGREHTIQVQLPSHLNRMVQVMPNYNLWPESWEQAMYALPIFGVSFLCHFNALPTHQELERPTRYRMRRVILVTLTLTSLIYLFVSICGYLFAGCFTCGNVLLNFPSDDNLINVARVALGMVLMLNFPLICQPCRNALFRLLNGSGCVKATEAPLTESLDGARENSSGSFSLEIVSTSTNDLTSDSQVGRLPRVADPTPSRQRSSSPSWPSSTPSSPPEACVHVYLRQDTRGGRGQSSARNAPDVHVFDTFHPKEEAMRQGALEPTNCQRIVLTSLLLGTSLLVSCVMKSIMVVWSVIGSTVSFLIAFILPALFWYKVVGPTVRPWRRGAALGLIAHCCVLSAICFVLACVNLNEPPCPIKNLPPVQFVHHELA</sequence>
<dbReference type="PROSITE" id="PS51186">
    <property type="entry name" value="GNAT"/>
    <property type="match status" value="1"/>
</dbReference>
<dbReference type="PROSITE" id="PS51212">
    <property type="entry name" value="WSC"/>
    <property type="match status" value="1"/>
</dbReference>
<dbReference type="InterPro" id="IPR002889">
    <property type="entry name" value="WSC_carb-bd"/>
</dbReference>
<feature type="region of interest" description="Disordered" evidence="9">
    <location>
        <begin position="1344"/>
        <end position="1372"/>
    </location>
</feature>
<feature type="transmembrane region" description="Helical" evidence="10">
    <location>
        <begin position="3150"/>
        <end position="3171"/>
    </location>
</feature>
<dbReference type="InterPro" id="IPR044993">
    <property type="entry name" value="BXL"/>
</dbReference>
<name>A0A1Q9EIM5_SYMMI</name>
<keyword evidence="8" id="KW-0326">Glycosidase</keyword>
<feature type="region of interest" description="Disordered" evidence="9">
    <location>
        <begin position="3034"/>
        <end position="3072"/>
    </location>
</feature>
<evidence type="ECO:0000256" key="4">
    <source>
        <dbReference type="ARBA" id="ARBA00022729"/>
    </source>
</evidence>